<keyword evidence="5" id="KW-1185">Reference proteome</keyword>
<dbReference type="GO" id="GO:0004821">
    <property type="term" value="F:histidine-tRNA ligase activity"/>
    <property type="evidence" value="ECO:0007669"/>
    <property type="project" value="TreeGrafter"/>
</dbReference>
<dbReference type="GO" id="GO:0003723">
    <property type="term" value="F:RNA binding"/>
    <property type="evidence" value="ECO:0007669"/>
    <property type="project" value="TreeGrafter"/>
</dbReference>
<dbReference type="Pfam" id="PF12745">
    <property type="entry name" value="HGTP_anticodon2"/>
    <property type="match status" value="1"/>
</dbReference>
<dbReference type="InterPro" id="IPR036621">
    <property type="entry name" value="Anticodon-bd_dom_sf"/>
</dbReference>
<name>A0A9N8WR42_9GLOM</name>
<dbReference type="InterPro" id="IPR011009">
    <property type="entry name" value="Kinase-like_dom_sf"/>
</dbReference>
<keyword evidence="1" id="KW-0547">Nucleotide-binding</keyword>
<dbReference type="PANTHER" id="PTHR11476:SF7">
    <property type="entry name" value="HISTIDINE--TRNA LIGASE"/>
    <property type="match status" value="1"/>
</dbReference>
<dbReference type="EMBL" id="CAJVPZ010001470">
    <property type="protein sequence ID" value="CAG8493093.1"/>
    <property type="molecule type" value="Genomic_DNA"/>
</dbReference>
<dbReference type="SUPFAM" id="SSF56112">
    <property type="entry name" value="Protein kinase-like (PK-like)"/>
    <property type="match status" value="1"/>
</dbReference>
<dbReference type="PANTHER" id="PTHR11476">
    <property type="entry name" value="HISTIDYL-TRNA SYNTHETASE"/>
    <property type="match status" value="1"/>
</dbReference>
<dbReference type="GO" id="GO:0005524">
    <property type="term" value="F:ATP binding"/>
    <property type="evidence" value="ECO:0007669"/>
    <property type="project" value="UniProtKB-KW"/>
</dbReference>
<proteinExistence type="predicted"/>
<organism evidence="4 5">
    <name type="scientific">Racocetra fulgida</name>
    <dbReference type="NCBI Taxonomy" id="60492"/>
    <lineage>
        <taxon>Eukaryota</taxon>
        <taxon>Fungi</taxon>
        <taxon>Fungi incertae sedis</taxon>
        <taxon>Mucoromycota</taxon>
        <taxon>Glomeromycotina</taxon>
        <taxon>Glomeromycetes</taxon>
        <taxon>Diversisporales</taxon>
        <taxon>Gigasporaceae</taxon>
        <taxon>Racocetra</taxon>
    </lineage>
</organism>
<protein>
    <submittedName>
        <fullName evidence="4">10838_t:CDS:1</fullName>
    </submittedName>
</protein>
<dbReference type="GO" id="GO:0032543">
    <property type="term" value="P:mitochondrial translation"/>
    <property type="evidence" value="ECO:0007669"/>
    <property type="project" value="TreeGrafter"/>
</dbReference>
<evidence type="ECO:0000259" key="3">
    <source>
        <dbReference type="Pfam" id="PF12745"/>
    </source>
</evidence>
<evidence type="ECO:0000256" key="2">
    <source>
        <dbReference type="ARBA" id="ARBA00022840"/>
    </source>
</evidence>
<dbReference type="Gene3D" id="3.40.50.800">
    <property type="entry name" value="Anticodon-binding domain"/>
    <property type="match status" value="1"/>
</dbReference>
<accession>A0A9N8WR42</accession>
<keyword evidence="2" id="KW-0067">ATP-binding</keyword>
<dbReference type="Proteomes" id="UP000789396">
    <property type="component" value="Unassembled WGS sequence"/>
</dbReference>
<dbReference type="SUPFAM" id="SSF55681">
    <property type="entry name" value="Class II aaRS and biotin synthetases"/>
    <property type="match status" value="1"/>
</dbReference>
<feature type="domain" description="Histidyl tRNA synthetase-related" evidence="3">
    <location>
        <begin position="261"/>
        <end position="339"/>
    </location>
</feature>
<gene>
    <name evidence="4" type="ORF">RFULGI_LOCUS2075</name>
</gene>
<sequence>MEYCENKTLKDIIDTGVKEDEDVGTLLYGAPEVATNAVVGTRYNQKDFPFEKMDKQAHIIRLCMQHNSKNRPTSVDLLKSEWLPAKIEDEHLQEIVRTMVNEADFDIIHSTPAPMVAEAEIIKVVDEILEEFPPLKTNNYCFFVNHTSIVETIFDCCRIPEDIRRGVYNLLGQLDKKFLFDIRGNSLTIKYVNSFYVLIISYDAVLGDLDSISTTLDKLIPAASGASVGRQQIFAVGVNIAVQKIVIALETYQSAISKMIQKKKLEEERNLVRELWAHNIKADFMYEEPTDFTPEILASSCRDKGINWIIIMRHKSQDLYTLRDAVTIFKVKNLILKTEEEAHDNISGIIKNINDGSVPVVAIDVSRELLRKISDCDVLDDESFKCKIFDMVSPQQKEYLSSIQ</sequence>
<evidence type="ECO:0000256" key="1">
    <source>
        <dbReference type="ARBA" id="ARBA00022741"/>
    </source>
</evidence>
<comment type="caution">
    <text evidence="4">The sequence shown here is derived from an EMBL/GenBank/DDBJ whole genome shotgun (WGS) entry which is preliminary data.</text>
</comment>
<feature type="non-terminal residue" evidence="4">
    <location>
        <position position="404"/>
    </location>
</feature>
<dbReference type="Gene3D" id="3.30.930.10">
    <property type="entry name" value="Bira Bifunctional Protein, Domain 2"/>
    <property type="match status" value="1"/>
</dbReference>
<dbReference type="GO" id="GO:0005739">
    <property type="term" value="C:mitochondrion"/>
    <property type="evidence" value="ECO:0007669"/>
    <property type="project" value="TreeGrafter"/>
</dbReference>
<dbReference type="InterPro" id="IPR045864">
    <property type="entry name" value="aa-tRNA-synth_II/BPL/LPL"/>
</dbReference>
<dbReference type="AlphaFoldDB" id="A0A9N8WR42"/>
<reference evidence="4" key="1">
    <citation type="submission" date="2021-06" db="EMBL/GenBank/DDBJ databases">
        <authorList>
            <person name="Kallberg Y."/>
            <person name="Tangrot J."/>
            <person name="Rosling A."/>
        </authorList>
    </citation>
    <scope>NUCLEOTIDE SEQUENCE</scope>
    <source>
        <strain evidence="4">IN212</strain>
    </source>
</reference>
<evidence type="ECO:0000313" key="4">
    <source>
        <dbReference type="EMBL" id="CAG8493093.1"/>
    </source>
</evidence>
<evidence type="ECO:0000313" key="5">
    <source>
        <dbReference type="Proteomes" id="UP000789396"/>
    </source>
</evidence>
<dbReference type="OrthoDB" id="341578at2759"/>
<dbReference type="GO" id="GO:0005829">
    <property type="term" value="C:cytosol"/>
    <property type="evidence" value="ECO:0007669"/>
    <property type="project" value="TreeGrafter"/>
</dbReference>
<dbReference type="GO" id="GO:0006427">
    <property type="term" value="P:histidyl-tRNA aminoacylation"/>
    <property type="evidence" value="ECO:0007669"/>
    <property type="project" value="TreeGrafter"/>
</dbReference>
<dbReference type="InterPro" id="IPR024435">
    <property type="entry name" value="HisRS-related_dom"/>
</dbReference>